<accession>A0AAE7TFH8</accession>
<name>A0AAE7TFH8_9BRAD</name>
<proteinExistence type="predicted"/>
<dbReference type="AlphaFoldDB" id="A0AAE7TFH8"/>
<protein>
    <submittedName>
        <fullName evidence="1">Uncharacterized protein</fullName>
    </submittedName>
</protein>
<gene>
    <name evidence="1" type="ORF">WN72_13100</name>
</gene>
<reference evidence="1 2" key="1">
    <citation type="submission" date="2018-06" db="EMBL/GenBank/DDBJ databases">
        <title>Comparative genomics of Bradyrhizobium nodulating Arachidis hypogaea.</title>
        <authorList>
            <person name="Li Y."/>
        </authorList>
    </citation>
    <scope>NUCLEOTIDE SEQUENCE [LARGE SCALE GENOMIC DNA]</scope>
    <source>
        <strain evidence="1 2">CCBAU 051107</strain>
    </source>
</reference>
<evidence type="ECO:0000313" key="1">
    <source>
        <dbReference type="EMBL" id="QOZ67147.1"/>
    </source>
</evidence>
<organism evidence="1 2">
    <name type="scientific">Bradyrhizobium arachidis</name>
    <dbReference type="NCBI Taxonomy" id="858423"/>
    <lineage>
        <taxon>Bacteria</taxon>
        <taxon>Pseudomonadati</taxon>
        <taxon>Pseudomonadota</taxon>
        <taxon>Alphaproteobacteria</taxon>
        <taxon>Hyphomicrobiales</taxon>
        <taxon>Nitrobacteraceae</taxon>
        <taxon>Bradyrhizobium</taxon>
    </lineage>
</organism>
<dbReference type="Proteomes" id="UP000594015">
    <property type="component" value="Chromosome"/>
</dbReference>
<dbReference type="EMBL" id="CP030050">
    <property type="protein sequence ID" value="QOZ67147.1"/>
    <property type="molecule type" value="Genomic_DNA"/>
</dbReference>
<sequence>MRCAECRKWLRSAARKLARDLELSCPDCECEHHCVGEGSPGVIEDGEILYRMFVDPVDVDENGRLARAAFSKAYEDGLSIVRERANDAEVEALAIDILSTKPGQRTKKVLAIFRFPCVSVRRETISYNGAHVRAFCVYDQTVPRIFHQDLAPVPTHGIVLARRMYKAPVTARQFENDCNLALHRLVAAERIEVTNFRDGLIARLNERSAAGEFVRAA</sequence>
<dbReference type="KEGG" id="barh:WN72_13100"/>
<evidence type="ECO:0000313" key="2">
    <source>
        <dbReference type="Proteomes" id="UP000594015"/>
    </source>
</evidence>